<organism evidence="7">
    <name type="scientific">freshwater metagenome</name>
    <dbReference type="NCBI Taxonomy" id="449393"/>
    <lineage>
        <taxon>unclassified sequences</taxon>
        <taxon>metagenomes</taxon>
        <taxon>ecological metagenomes</taxon>
    </lineage>
</organism>
<sequence>MLSDDRIAALERRLRVLEDEADIRSVLVAYGFGVDSGDAAGTAALYSTDSRTVIDSSVIIDGARGIHEMVLGTEHQAILPGCAHVMGPFDVEVVGDTARAIGYATTFTRDEGEISVWRQSVNRWHLVRDSDTWIISQRESRNLSDPSAADLLRLGLPPVALRPPENDIEER</sequence>
<dbReference type="EMBL" id="CAEZXY010000001">
    <property type="protein sequence ID" value="CAB4691994.1"/>
    <property type="molecule type" value="Genomic_DNA"/>
</dbReference>
<evidence type="ECO:0000313" key="8">
    <source>
        <dbReference type="EMBL" id="CAB5072638.1"/>
    </source>
</evidence>
<evidence type="ECO:0000313" key="3">
    <source>
        <dbReference type="EMBL" id="CAB4372283.1"/>
    </source>
</evidence>
<dbReference type="Gene3D" id="3.10.450.50">
    <property type="match status" value="1"/>
</dbReference>
<dbReference type="EMBL" id="CAFBNJ010000001">
    <property type="protein sequence ID" value="CAB4938508.1"/>
    <property type="molecule type" value="Genomic_DNA"/>
</dbReference>
<gene>
    <name evidence="4" type="ORF">UFOPK1762_00025</name>
    <name evidence="5" type="ORF">UFOPK1906_00004</name>
    <name evidence="6" type="ORF">UFOPK2624_00031</name>
    <name evidence="2" type="ORF">UFOPK3331_00043</name>
    <name evidence="7" type="ORF">UFOPK3785_00009</name>
    <name evidence="3" type="ORF">UFOPK4201_01384</name>
    <name evidence="8" type="ORF">UFOPK4371_00043</name>
</gene>
<dbReference type="EMBL" id="CAEZTY010000001">
    <property type="protein sequence ID" value="CAB4574211.1"/>
    <property type="molecule type" value="Genomic_DNA"/>
</dbReference>
<proteinExistence type="predicted"/>
<accession>A0A6J7J565</accession>
<evidence type="ECO:0000313" key="2">
    <source>
        <dbReference type="EMBL" id="CAB4329534.1"/>
    </source>
</evidence>
<protein>
    <submittedName>
        <fullName evidence="7">Unannotated protein</fullName>
    </submittedName>
</protein>
<dbReference type="InterPro" id="IPR032710">
    <property type="entry name" value="NTF2-like_dom_sf"/>
</dbReference>
<dbReference type="EMBL" id="CAEZVC010000001">
    <property type="protein sequence ID" value="CAB4610600.1"/>
    <property type="molecule type" value="Genomic_DNA"/>
</dbReference>
<dbReference type="Pfam" id="PF13577">
    <property type="entry name" value="SnoaL_4"/>
    <property type="match status" value="1"/>
</dbReference>
<evidence type="ECO:0000313" key="7">
    <source>
        <dbReference type="EMBL" id="CAB4938508.1"/>
    </source>
</evidence>
<evidence type="ECO:0000259" key="1">
    <source>
        <dbReference type="Pfam" id="PF13577"/>
    </source>
</evidence>
<name>A0A6J7J565_9ZZZZ</name>
<dbReference type="EMBL" id="CAFBRD010000001">
    <property type="protein sequence ID" value="CAB5072638.1"/>
    <property type="molecule type" value="Genomic_DNA"/>
</dbReference>
<dbReference type="SUPFAM" id="SSF54427">
    <property type="entry name" value="NTF2-like"/>
    <property type="match status" value="1"/>
</dbReference>
<dbReference type="EMBL" id="CAESAL010000001">
    <property type="protein sequence ID" value="CAB4329534.1"/>
    <property type="molecule type" value="Genomic_DNA"/>
</dbReference>
<dbReference type="EMBL" id="CAEUNJ010000064">
    <property type="protein sequence ID" value="CAB4372283.1"/>
    <property type="molecule type" value="Genomic_DNA"/>
</dbReference>
<evidence type="ECO:0000313" key="4">
    <source>
        <dbReference type="EMBL" id="CAB4574211.1"/>
    </source>
</evidence>
<evidence type="ECO:0000313" key="6">
    <source>
        <dbReference type="EMBL" id="CAB4691994.1"/>
    </source>
</evidence>
<reference evidence="7" key="1">
    <citation type="submission" date="2020-05" db="EMBL/GenBank/DDBJ databases">
        <authorList>
            <person name="Chiriac C."/>
            <person name="Salcher M."/>
            <person name="Ghai R."/>
            <person name="Kavagutti S V."/>
        </authorList>
    </citation>
    <scope>NUCLEOTIDE SEQUENCE</scope>
</reference>
<dbReference type="AlphaFoldDB" id="A0A6J7J565"/>
<dbReference type="InterPro" id="IPR037401">
    <property type="entry name" value="SnoaL-like"/>
</dbReference>
<feature type="domain" description="SnoaL-like" evidence="1">
    <location>
        <begin position="16"/>
        <end position="138"/>
    </location>
</feature>
<evidence type="ECO:0000313" key="5">
    <source>
        <dbReference type="EMBL" id="CAB4610600.1"/>
    </source>
</evidence>